<dbReference type="Proteomes" id="UP001348817">
    <property type="component" value="Chromosome"/>
</dbReference>
<evidence type="ECO:0000256" key="3">
    <source>
        <dbReference type="ARBA" id="ARBA00022475"/>
    </source>
</evidence>
<evidence type="ECO:0000313" key="8">
    <source>
        <dbReference type="EMBL" id="BDD09516.1"/>
    </source>
</evidence>
<keyword evidence="6 7" id="KW-0472">Membrane</keyword>
<keyword evidence="9" id="KW-1185">Reference proteome</keyword>
<feature type="transmembrane region" description="Helical" evidence="7">
    <location>
        <begin position="106"/>
        <end position="125"/>
    </location>
</feature>
<dbReference type="RefSeq" id="WP_338391113.1">
    <property type="nucleotide sequence ID" value="NZ_AP025314.1"/>
</dbReference>
<keyword evidence="4 7" id="KW-0812">Transmembrane</keyword>
<evidence type="ECO:0000256" key="1">
    <source>
        <dbReference type="ARBA" id="ARBA00004651"/>
    </source>
</evidence>
<feature type="transmembrane region" description="Helical" evidence="7">
    <location>
        <begin position="12"/>
        <end position="30"/>
    </location>
</feature>
<evidence type="ECO:0000256" key="7">
    <source>
        <dbReference type="SAM" id="Phobius"/>
    </source>
</evidence>
<dbReference type="InterPro" id="IPR032808">
    <property type="entry name" value="DoxX"/>
</dbReference>
<evidence type="ECO:0000256" key="5">
    <source>
        <dbReference type="ARBA" id="ARBA00022989"/>
    </source>
</evidence>
<reference evidence="8 9" key="1">
    <citation type="submission" date="2021-12" db="EMBL/GenBank/DDBJ databases">
        <title>Genome sequencing of bacteria with rrn-lacking chromosome and rrn-plasmid.</title>
        <authorList>
            <person name="Anda M."/>
            <person name="Iwasaki W."/>
        </authorList>
    </citation>
    <scope>NUCLEOTIDE SEQUENCE [LARGE SCALE GENOMIC DNA]</scope>
    <source>
        <strain evidence="8 9">DSM 100852</strain>
    </source>
</reference>
<dbReference type="PANTHER" id="PTHR33452:SF1">
    <property type="entry name" value="INNER MEMBRANE PROTEIN YPHA-RELATED"/>
    <property type="match status" value="1"/>
</dbReference>
<keyword evidence="5 7" id="KW-1133">Transmembrane helix</keyword>
<evidence type="ECO:0000313" key="9">
    <source>
        <dbReference type="Proteomes" id="UP001348817"/>
    </source>
</evidence>
<evidence type="ECO:0000256" key="2">
    <source>
        <dbReference type="ARBA" id="ARBA00006679"/>
    </source>
</evidence>
<dbReference type="KEGG" id="fax:FUAX_19480"/>
<keyword evidence="3" id="KW-1003">Cell membrane</keyword>
<evidence type="ECO:0000256" key="6">
    <source>
        <dbReference type="ARBA" id="ARBA00023136"/>
    </source>
</evidence>
<dbReference type="AlphaFoldDB" id="A0AAU9CBG5"/>
<dbReference type="Pfam" id="PF07681">
    <property type="entry name" value="DoxX"/>
    <property type="match status" value="1"/>
</dbReference>
<evidence type="ECO:0008006" key="10">
    <source>
        <dbReference type="Google" id="ProtNLM"/>
    </source>
</evidence>
<comment type="subcellular location">
    <subcellularLocation>
        <location evidence="1">Cell membrane</location>
        <topology evidence="1">Multi-pass membrane protein</topology>
    </subcellularLocation>
</comment>
<evidence type="ECO:0000256" key="4">
    <source>
        <dbReference type="ARBA" id="ARBA00022692"/>
    </source>
</evidence>
<dbReference type="EMBL" id="AP025314">
    <property type="protein sequence ID" value="BDD09516.1"/>
    <property type="molecule type" value="Genomic_DNA"/>
</dbReference>
<accession>A0AAU9CBG5</accession>
<proteinExistence type="inferred from homology"/>
<dbReference type="PANTHER" id="PTHR33452">
    <property type="entry name" value="OXIDOREDUCTASE CATD-RELATED"/>
    <property type="match status" value="1"/>
</dbReference>
<gene>
    <name evidence="8" type="ORF">FUAX_19480</name>
</gene>
<sequence length="146" mass="16356">MKKLLKLNETLPVGLDVVRIISGGIIFSFGLEVFDEGKISDYTLWLTDVGVPFPVVMVYVGKFSELIFGLFLTVGLFTRLSTIPLMITMCVINFIMLDGSIRTETFYLLMIFSCFFFMGAGKLSLDFLIAKKEKENTSASLNKLPL</sequence>
<dbReference type="InterPro" id="IPR051907">
    <property type="entry name" value="DoxX-like_oxidoreductase"/>
</dbReference>
<dbReference type="GO" id="GO:0005886">
    <property type="term" value="C:plasma membrane"/>
    <property type="evidence" value="ECO:0007669"/>
    <property type="project" value="UniProtKB-SubCell"/>
</dbReference>
<organism evidence="8 9">
    <name type="scientific">Fulvitalea axinellae</name>
    <dbReference type="NCBI Taxonomy" id="1182444"/>
    <lineage>
        <taxon>Bacteria</taxon>
        <taxon>Pseudomonadati</taxon>
        <taxon>Bacteroidota</taxon>
        <taxon>Cytophagia</taxon>
        <taxon>Cytophagales</taxon>
        <taxon>Persicobacteraceae</taxon>
        <taxon>Fulvitalea</taxon>
    </lineage>
</organism>
<name>A0AAU9CBG5_9BACT</name>
<protein>
    <recommendedName>
        <fullName evidence="10">DoxX family protein</fullName>
    </recommendedName>
</protein>
<feature type="transmembrane region" description="Helical" evidence="7">
    <location>
        <begin position="42"/>
        <end position="60"/>
    </location>
</feature>
<comment type="similarity">
    <text evidence="2">Belongs to the DoxX family.</text>
</comment>
<feature type="transmembrane region" description="Helical" evidence="7">
    <location>
        <begin position="67"/>
        <end position="94"/>
    </location>
</feature>